<dbReference type="AlphaFoldDB" id="A0A978UZK9"/>
<feature type="compositionally biased region" description="Low complexity" evidence="9">
    <location>
        <begin position="14"/>
        <end position="26"/>
    </location>
</feature>
<evidence type="ECO:0000256" key="1">
    <source>
        <dbReference type="ARBA" id="ARBA00004123"/>
    </source>
</evidence>
<evidence type="ECO:0000256" key="7">
    <source>
        <dbReference type="ARBA" id="ARBA00022694"/>
    </source>
</evidence>
<evidence type="ECO:0000313" key="11">
    <source>
        <dbReference type="Proteomes" id="UP000813462"/>
    </source>
</evidence>
<evidence type="ECO:0000313" key="10">
    <source>
        <dbReference type="EMBL" id="KAH7520425.1"/>
    </source>
</evidence>
<comment type="caution">
    <text evidence="10">The sequence shown here is derived from an EMBL/GenBank/DDBJ whole genome shotgun (WGS) entry which is preliminary data.</text>
</comment>
<organism evidence="10 11">
    <name type="scientific">Ziziphus jujuba var. spinosa</name>
    <dbReference type="NCBI Taxonomy" id="714518"/>
    <lineage>
        <taxon>Eukaryota</taxon>
        <taxon>Viridiplantae</taxon>
        <taxon>Streptophyta</taxon>
        <taxon>Embryophyta</taxon>
        <taxon>Tracheophyta</taxon>
        <taxon>Spermatophyta</taxon>
        <taxon>Magnoliopsida</taxon>
        <taxon>eudicotyledons</taxon>
        <taxon>Gunneridae</taxon>
        <taxon>Pentapetalae</taxon>
        <taxon>rosids</taxon>
        <taxon>fabids</taxon>
        <taxon>Rosales</taxon>
        <taxon>Rhamnaceae</taxon>
        <taxon>Paliureae</taxon>
        <taxon>Ziziphus</taxon>
    </lineage>
</organism>
<accession>A0A978UZK9</accession>
<gene>
    <name evidence="10" type="ORF">FEM48_Zijuj08G0142400</name>
</gene>
<dbReference type="Pfam" id="PF05625">
    <property type="entry name" value="PAXNEB"/>
    <property type="match status" value="1"/>
</dbReference>
<protein>
    <recommendedName>
        <fullName evidence="5">Elongator complex protein 4</fullName>
    </recommendedName>
</protein>
<evidence type="ECO:0000256" key="5">
    <source>
        <dbReference type="ARBA" id="ARBA00020265"/>
    </source>
</evidence>
<evidence type="ECO:0000256" key="8">
    <source>
        <dbReference type="ARBA" id="ARBA00023242"/>
    </source>
</evidence>
<keyword evidence="6" id="KW-0963">Cytoplasm</keyword>
<name>A0A978UZK9_ZIZJJ</name>
<dbReference type="GO" id="GO:0033588">
    <property type="term" value="C:elongator holoenzyme complex"/>
    <property type="evidence" value="ECO:0007669"/>
    <property type="project" value="InterPro"/>
</dbReference>
<dbReference type="PANTHER" id="PTHR12896">
    <property type="entry name" value="PAX6 NEIGHBOR PROTEIN PAXNEB"/>
    <property type="match status" value="1"/>
</dbReference>
<reference evidence="10" key="1">
    <citation type="journal article" date="2021" name="Front. Plant Sci.">
        <title>Chromosome-Scale Genome Assembly for Chinese Sour Jujube and Insights Into Its Genome Evolution and Domestication Signature.</title>
        <authorList>
            <person name="Shen L.-Y."/>
            <person name="Luo H."/>
            <person name="Wang X.-L."/>
            <person name="Wang X.-M."/>
            <person name="Qiu X.-J."/>
            <person name="Liu H."/>
            <person name="Zhou S.-S."/>
            <person name="Jia K.-H."/>
            <person name="Nie S."/>
            <person name="Bao Y.-T."/>
            <person name="Zhang R.-G."/>
            <person name="Yun Q.-Z."/>
            <person name="Chai Y.-H."/>
            <person name="Lu J.-Y."/>
            <person name="Li Y."/>
            <person name="Zhao S.-W."/>
            <person name="Mao J.-F."/>
            <person name="Jia S.-G."/>
            <person name="Mao Y.-M."/>
        </authorList>
    </citation>
    <scope>NUCLEOTIDE SEQUENCE</scope>
    <source>
        <strain evidence="10">AT0</strain>
        <tissue evidence="10">Leaf</tissue>
    </source>
</reference>
<evidence type="ECO:0000256" key="2">
    <source>
        <dbReference type="ARBA" id="ARBA00004496"/>
    </source>
</evidence>
<dbReference type="PANTHER" id="PTHR12896:SF1">
    <property type="entry name" value="ELONGATOR COMPLEX PROTEIN 4"/>
    <property type="match status" value="1"/>
</dbReference>
<comment type="similarity">
    <text evidence="4">Belongs to the ELP4 family.</text>
</comment>
<feature type="region of interest" description="Disordered" evidence="9">
    <location>
        <begin position="1"/>
        <end position="35"/>
    </location>
</feature>
<dbReference type="GO" id="GO:0005737">
    <property type="term" value="C:cytoplasm"/>
    <property type="evidence" value="ECO:0007669"/>
    <property type="project" value="UniProtKB-SubCell"/>
</dbReference>
<dbReference type="Proteomes" id="UP000813462">
    <property type="component" value="Unassembled WGS sequence"/>
</dbReference>
<dbReference type="InterPro" id="IPR008728">
    <property type="entry name" value="Elongator_complex_protein_4"/>
</dbReference>
<evidence type="ECO:0000256" key="9">
    <source>
        <dbReference type="SAM" id="MobiDB-lite"/>
    </source>
</evidence>
<sequence length="244" mass="27503">MLEATMSATKTRTSSLSRNFSALSSSQTPGLKHGPNGTTFISSGIPDLDSNLLLLTLLRNYRLRWAGVGLVLNQPLLYASPSKDPRGFLGTLPCPVSSKDDMSHNRDPDQEKGLRIAWQYKKYFGENQQNFEIHKDGKCEFCNDFDLRKPLERQFLTGKHIDCVSIQDSPNLDPLRDHCAKFLSQFPRNDGGVTCAGRIAIQSLCAPQCEYSNVIGIQYNNNRWYCRSGTFFPLLDLSKAWYPQ</sequence>
<evidence type="ECO:0000256" key="3">
    <source>
        <dbReference type="ARBA" id="ARBA00005043"/>
    </source>
</evidence>
<keyword evidence="8" id="KW-0539">Nucleus</keyword>
<keyword evidence="7" id="KW-0819">tRNA processing</keyword>
<dbReference type="EMBL" id="JAEACU010000008">
    <property type="protein sequence ID" value="KAH7520425.1"/>
    <property type="molecule type" value="Genomic_DNA"/>
</dbReference>
<feature type="compositionally biased region" description="Polar residues" evidence="9">
    <location>
        <begin position="1"/>
        <end position="13"/>
    </location>
</feature>
<evidence type="ECO:0000256" key="6">
    <source>
        <dbReference type="ARBA" id="ARBA00022490"/>
    </source>
</evidence>
<dbReference type="InterPro" id="IPR027417">
    <property type="entry name" value="P-loop_NTPase"/>
</dbReference>
<dbReference type="Gene3D" id="3.40.50.300">
    <property type="entry name" value="P-loop containing nucleotide triphosphate hydrolases"/>
    <property type="match status" value="1"/>
</dbReference>
<evidence type="ECO:0000256" key="4">
    <source>
        <dbReference type="ARBA" id="ARBA00007573"/>
    </source>
</evidence>
<dbReference type="GO" id="GO:0008023">
    <property type="term" value="C:transcription elongation factor complex"/>
    <property type="evidence" value="ECO:0007669"/>
    <property type="project" value="TreeGrafter"/>
</dbReference>
<comment type="subcellular location">
    <subcellularLocation>
        <location evidence="2">Cytoplasm</location>
    </subcellularLocation>
    <subcellularLocation>
        <location evidence="1">Nucleus</location>
    </subcellularLocation>
</comment>
<proteinExistence type="inferred from homology"/>
<comment type="pathway">
    <text evidence="3">tRNA modification; 5-methoxycarbonylmethyl-2-thiouridine-tRNA biosynthesis.</text>
</comment>
<dbReference type="GO" id="GO:0002098">
    <property type="term" value="P:tRNA wobble uridine modification"/>
    <property type="evidence" value="ECO:0007669"/>
    <property type="project" value="InterPro"/>
</dbReference>